<dbReference type="HOGENOM" id="CLU_2988654_0_0_9"/>
<reference evidence="2 3" key="1">
    <citation type="journal article" date="2013" name="Genome Announc.">
        <title>Complete Genome Sequence of the Solvent Producer Clostridium saccharobutylicum NCP262 (DSM 13864).</title>
        <authorList>
            <person name="Poehlein A."/>
            <person name="Hartwich K."/>
            <person name="Krabben P."/>
            <person name="Ehrenreich A."/>
            <person name="Liebl W."/>
            <person name="Durre P."/>
            <person name="Gottschalk G."/>
            <person name="Daniel R."/>
        </authorList>
    </citation>
    <scope>NUCLEOTIDE SEQUENCE [LARGE SCALE GENOMIC DNA]</scope>
    <source>
        <strain evidence="2">DSM 13864</strain>
    </source>
</reference>
<evidence type="ECO:0000313" key="2">
    <source>
        <dbReference type="EMBL" id="AGX43016.1"/>
    </source>
</evidence>
<evidence type="ECO:0000313" key="3">
    <source>
        <dbReference type="Proteomes" id="UP000017118"/>
    </source>
</evidence>
<gene>
    <name evidence="2" type="ORF">CLSA_c20330</name>
</gene>
<name>U5MTN3_CLOSA</name>
<keyword evidence="1" id="KW-0472">Membrane</keyword>
<feature type="transmembrane region" description="Helical" evidence="1">
    <location>
        <begin position="6"/>
        <end position="28"/>
    </location>
</feature>
<proteinExistence type="predicted"/>
<keyword evidence="3" id="KW-1185">Reference proteome</keyword>
<keyword evidence="1" id="KW-0812">Transmembrane</keyword>
<keyword evidence="1" id="KW-1133">Transmembrane helix</keyword>
<dbReference type="AlphaFoldDB" id="U5MTN3"/>
<organism evidence="2 3">
    <name type="scientific">Clostridium saccharobutylicum DSM 13864</name>
    <dbReference type="NCBI Taxonomy" id="1345695"/>
    <lineage>
        <taxon>Bacteria</taxon>
        <taxon>Bacillati</taxon>
        <taxon>Bacillota</taxon>
        <taxon>Clostridia</taxon>
        <taxon>Eubacteriales</taxon>
        <taxon>Clostridiaceae</taxon>
        <taxon>Clostridium</taxon>
    </lineage>
</organism>
<evidence type="ECO:0000256" key="1">
    <source>
        <dbReference type="SAM" id="Phobius"/>
    </source>
</evidence>
<dbReference type="PATRIC" id="fig|1345695.3.peg.1993"/>
<dbReference type="KEGG" id="csb:CLSA_c20330"/>
<sequence>MKPNKILKNWILMSLFWFIRGLNINFLFKQNENYNKKLKSSIDQLFEFTKINNRELI</sequence>
<protein>
    <submittedName>
        <fullName evidence="2">Uncharacterized protein</fullName>
    </submittedName>
</protein>
<dbReference type="Proteomes" id="UP000017118">
    <property type="component" value="Chromosome"/>
</dbReference>
<accession>U5MTN3</accession>
<dbReference type="EMBL" id="CP006721">
    <property type="protein sequence ID" value="AGX43016.1"/>
    <property type="molecule type" value="Genomic_DNA"/>
</dbReference>